<reference evidence="3 4" key="2">
    <citation type="submission" date="2020-03" db="EMBL/GenBank/DDBJ databases">
        <authorList>
            <person name="Ichikawa N."/>
            <person name="Kimura A."/>
            <person name="Kitahashi Y."/>
            <person name="Uohara A."/>
        </authorList>
    </citation>
    <scope>NUCLEOTIDE SEQUENCE [LARGE SCALE GENOMIC DNA]</scope>
    <source>
        <strain evidence="3 4">NBRC 107702</strain>
    </source>
</reference>
<accession>A0A6F8XM79</accession>
<dbReference type="InterPro" id="IPR042104">
    <property type="entry name" value="PKS_dehydratase_sf"/>
</dbReference>
<dbReference type="Gene3D" id="3.10.129.110">
    <property type="entry name" value="Polyketide synthase dehydratase"/>
    <property type="match status" value="1"/>
</dbReference>
<proteinExistence type="predicted"/>
<dbReference type="PROSITE" id="PS52019">
    <property type="entry name" value="PKS_MFAS_DH"/>
    <property type="match status" value="1"/>
</dbReference>
<feature type="domain" description="PKS/mFAS DH" evidence="2">
    <location>
        <begin position="1"/>
        <end position="151"/>
    </location>
</feature>
<gene>
    <name evidence="3" type="ORF">Pflav_013250</name>
</gene>
<evidence type="ECO:0000259" key="2">
    <source>
        <dbReference type="PROSITE" id="PS52019"/>
    </source>
</evidence>
<feature type="region of interest" description="C-terminal hotdog fold" evidence="1">
    <location>
        <begin position="11"/>
        <end position="151"/>
    </location>
</feature>
<dbReference type="InterPro" id="IPR049551">
    <property type="entry name" value="PKS_DH_C"/>
</dbReference>
<reference evidence="3 4" key="1">
    <citation type="submission" date="2020-03" db="EMBL/GenBank/DDBJ databases">
        <title>Whole genome shotgun sequence of Phytohabitans flavus NBRC 107702.</title>
        <authorList>
            <person name="Komaki H."/>
            <person name="Tamura T."/>
        </authorList>
    </citation>
    <scope>NUCLEOTIDE SEQUENCE [LARGE SCALE GENOMIC DNA]</scope>
    <source>
        <strain evidence="3 4">NBRC 107702</strain>
    </source>
</reference>
<dbReference type="KEGG" id="pfla:Pflav_013250"/>
<protein>
    <recommendedName>
        <fullName evidence="2">PKS/mFAS DH domain-containing protein</fullName>
    </recommendedName>
</protein>
<dbReference type="AlphaFoldDB" id="A0A6F8XM79"/>
<comment type="caution">
    <text evidence="1">Lacks conserved residue(s) required for the propagation of feature annotation.</text>
</comment>
<name>A0A6F8XM79_9ACTN</name>
<feature type="region of interest" description="N-terminal hotdog fold" evidence="1">
    <location>
        <position position="1"/>
    </location>
</feature>
<organism evidence="3 4">
    <name type="scientific">Phytohabitans flavus</name>
    <dbReference type="NCBI Taxonomy" id="1076124"/>
    <lineage>
        <taxon>Bacteria</taxon>
        <taxon>Bacillati</taxon>
        <taxon>Actinomycetota</taxon>
        <taxon>Actinomycetes</taxon>
        <taxon>Micromonosporales</taxon>
        <taxon>Micromonosporaceae</taxon>
    </lineage>
</organism>
<evidence type="ECO:0000313" key="3">
    <source>
        <dbReference type="EMBL" id="BCB74915.1"/>
    </source>
</evidence>
<dbReference type="RefSeq" id="WP_173034449.1">
    <property type="nucleotide sequence ID" value="NZ_AP022870.1"/>
</dbReference>
<evidence type="ECO:0000256" key="1">
    <source>
        <dbReference type="PROSITE-ProRule" id="PRU01363"/>
    </source>
</evidence>
<dbReference type="EMBL" id="AP022870">
    <property type="protein sequence ID" value="BCB74915.1"/>
    <property type="molecule type" value="Genomic_DNA"/>
</dbReference>
<evidence type="ECO:0000313" key="4">
    <source>
        <dbReference type="Proteomes" id="UP000502508"/>
    </source>
</evidence>
<dbReference type="Proteomes" id="UP000502508">
    <property type="component" value="Chromosome"/>
</dbReference>
<keyword evidence="4" id="KW-1185">Reference proteome</keyword>
<dbReference type="InterPro" id="IPR049900">
    <property type="entry name" value="PKS_mFAS_DH"/>
</dbReference>
<dbReference type="Pfam" id="PF14765">
    <property type="entry name" value="PS-DH"/>
    <property type="match status" value="1"/>
</dbReference>
<sequence length="183" mass="19521">MDLSAVAAACPRQLPVADHYRKLRALGLAYGPALTAIQEIRVGDGVLLARLRLPSVTERDGFDLHPSLMDGALQTLGAFDGPGHLQLPLSVSTVTQSDALPPECFAYVTAMPAQPGDAVRAFDIRLLGDDGRELVFLHHLTIKRASGGEPAPPDKLRALLHRLRTGEISEAEAETAMEASLAN</sequence>